<dbReference type="InterPro" id="IPR036935">
    <property type="entry name" value="Ribosomal_bL9_N_sf"/>
</dbReference>
<feature type="coiled-coil region" evidence="8">
    <location>
        <begin position="42"/>
        <end position="81"/>
    </location>
</feature>
<dbReference type="EMBL" id="LCRM01000034">
    <property type="protein sequence ID" value="KKW36057.1"/>
    <property type="molecule type" value="Genomic_DNA"/>
</dbReference>
<evidence type="ECO:0000256" key="6">
    <source>
        <dbReference type="ARBA" id="ARBA00035292"/>
    </source>
</evidence>
<dbReference type="AlphaFoldDB" id="A0A0G2A569"/>
<accession>A0A0G2A569</accession>
<dbReference type="PANTHER" id="PTHR21368">
    <property type="entry name" value="50S RIBOSOMAL PROTEIN L9"/>
    <property type="match status" value="1"/>
</dbReference>
<evidence type="ECO:0000256" key="5">
    <source>
        <dbReference type="ARBA" id="ARBA00023274"/>
    </source>
</evidence>
<evidence type="ECO:0000256" key="8">
    <source>
        <dbReference type="SAM" id="Coils"/>
    </source>
</evidence>
<dbReference type="NCBIfam" id="TIGR00158">
    <property type="entry name" value="L9"/>
    <property type="match status" value="1"/>
</dbReference>
<dbReference type="Proteomes" id="UP000034290">
    <property type="component" value="Unassembled WGS sequence"/>
</dbReference>
<gene>
    <name evidence="7" type="primary">rplI</name>
    <name evidence="11" type="ORF">UY81_C0034G0002</name>
</gene>
<proteinExistence type="inferred from homology"/>
<dbReference type="Gene3D" id="3.40.5.10">
    <property type="entry name" value="Ribosomal protein L9, N-terminal domain"/>
    <property type="match status" value="1"/>
</dbReference>
<dbReference type="InterPro" id="IPR000244">
    <property type="entry name" value="Ribosomal_bL9"/>
</dbReference>
<dbReference type="SUPFAM" id="SSF55658">
    <property type="entry name" value="L9 N-domain-like"/>
    <property type="match status" value="1"/>
</dbReference>
<evidence type="ECO:0000256" key="3">
    <source>
        <dbReference type="ARBA" id="ARBA00022884"/>
    </source>
</evidence>
<dbReference type="GO" id="GO:0003735">
    <property type="term" value="F:structural constituent of ribosome"/>
    <property type="evidence" value="ECO:0007669"/>
    <property type="project" value="InterPro"/>
</dbReference>
<evidence type="ECO:0000256" key="4">
    <source>
        <dbReference type="ARBA" id="ARBA00022980"/>
    </source>
</evidence>
<comment type="similarity">
    <text evidence="1 7">Belongs to the bacterial ribosomal protein bL9 family.</text>
</comment>
<sequence>MRYKMSMKVIFLKDVARVGRRGEVKEIADGYAMNFLLPRGMVEQATKEAVAAAEKREVHEKARAKVQQEQTKEALKKLDHQTIVIREKANDQGHLFKKVKREDIADKISNSVGSYIDPEMIIMAGSFLKETGRYVVHVAGEGAEAVVTIVIEAASAAP</sequence>
<keyword evidence="8" id="KW-0175">Coiled coil</keyword>
<dbReference type="GO" id="GO:0006412">
    <property type="term" value="P:translation"/>
    <property type="evidence" value="ECO:0007669"/>
    <property type="project" value="UniProtKB-UniRule"/>
</dbReference>
<keyword evidence="4 7" id="KW-0689">Ribosomal protein</keyword>
<reference evidence="11 12" key="1">
    <citation type="journal article" date="2015" name="Nature">
        <title>rRNA introns, odd ribosomes, and small enigmatic genomes across a large radiation of phyla.</title>
        <authorList>
            <person name="Brown C.T."/>
            <person name="Hug L.A."/>
            <person name="Thomas B.C."/>
            <person name="Sharon I."/>
            <person name="Castelle C.J."/>
            <person name="Singh A."/>
            <person name="Wilkins M.J."/>
            <person name="Williams K.H."/>
            <person name="Banfield J.F."/>
        </authorList>
    </citation>
    <scope>NUCLEOTIDE SEQUENCE [LARGE SCALE GENOMIC DNA]</scope>
</reference>
<dbReference type="Pfam" id="PF03948">
    <property type="entry name" value="Ribosomal_L9_C"/>
    <property type="match status" value="1"/>
</dbReference>
<dbReference type="HAMAP" id="MF_00503">
    <property type="entry name" value="Ribosomal_bL9"/>
    <property type="match status" value="1"/>
</dbReference>
<keyword evidence="2 7" id="KW-0699">rRNA-binding</keyword>
<evidence type="ECO:0000259" key="9">
    <source>
        <dbReference type="Pfam" id="PF01281"/>
    </source>
</evidence>
<keyword evidence="5 7" id="KW-0687">Ribonucleoprotein</keyword>
<comment type="function">
    <text evidence="7">Binds to the 23S rRNA.</text>
</comment>
<feature type="domain" description="Ribosomal protein L9" evidence="9">
    <location>
        <begin position="7"/>
        <end position="51"/>
    </location>
</feature>
<evidence type="ECO:0000259" key="10">
    <source>
        <dbReference type="Pfam" id="PF03948"/>
    </source>
</evidence>
<dbReference type="GO" id="GO:1990904">
    <property type="term" value="C:ribonucleoprotein complex"/>
    <property type="evidence" value="ECO:0007669"/>
    <property type="project" value="UniProtKB-KW"/>
</dbReference>
<dbReference type="InterPro" id="IPR020594">
    <property type="entry name" value="Ribosomal_bL9_bac/chp"/>
</dbReference>
<organism evidence="11 12">
    <name type="scientific">Candidatus Giovannonibacteria bacterium GW2011_GWA2_53_7</name>
    <dbReference type="NCBI Taxonomy" id="1618650"/>
    <lineage>
        <taxon>Bacteria</taxon>
        <taxon>Candidatus Giovannoniibacteriota</taxon>
    </lineage>
</organism>
<dbReference type="InterPro" id="IPR036791">
    <property type="entry name" value="Ribosomal_bL9_C_sf"/>
</dbReference>
<keyword evidence="3 7" id="KW-0694">RNA-binding</keyword>
<evidence type="ECO:0000313" key="11">
    <source>
        <dbReference type="EMBL" id="KKW36057.1"/>
    </source>
</evidence>
<dbReference type="PATRIC" id="fig|1618650.3.peg.357"/>
<feature type="domain" description="Large ribosomal subunit protein bL9 C-terminal" evidence="10">
    <location>
        <begin position="70"/>
        <end position="151"/>
    </location>
</feature>
<name>A0A0G2A569_9BACT</name>
<dbReference type="GO" id="GO:0005840">
    <property type="term" value="C:ribosome"/>
    <property type="evidence" value="ECO:0007669"/>
    <property type="project" value="UniProtKB-KW"/>
</dbReference>
<dbReference type="InterPro" id="IPR020069">
    <property type="entry name" value="Ribosomal_bL9_C"/>
</dbReference>
<evidence type="ECO:0000256" key="1">
    <source>
        <dbReference type="ARBA" id="ARBA00010605"/>
    </source>
</evidence>
<evidence type="ECO:0000256" key="2">
    <source>
        <dbReference type="ARBA" id="ARBA00022730"/>
    </source>
</evidence>
<comment type="caution">
    <text evidence="11">The sequence shown here is derived from an EMBL/GenBank/DDBJ whole genome shotgun (WGS) entry which is preliminary data.</text>
</comment>
<dbReference type="Pfam" id="PF01281">
    <property type="entry name" value="Ribosomal_L9_N"/>
    <property type="match status" value="1"/>
</dbReference>
<evidence type="ECO:0000313" key="12">
    <source>
        <dbReference type="Proteomes" id="UP000034290"/>
    </source>
</evidence>
<dbReference type="GO" id="GO:0019843">
    <property type="term" value="F:rRNA binding"/>
    <property type="evidence" value="ECO:0007669"/>
    <property type="project" value="UniProtKB-UniRule"/>
</dbReference>
<dbReference type="InterPro" id="IPR009027">
    <property type="entry name" value="Ribosomal_bL9/RNase_H1_N"/>
</dbReference>
<dbReference type="SUPFAM" id="SSF55653">
    <property type="entry name" value="Ribosomal protein L9 C-domain"/>
    <property type="match status" value="1"/>
</dbReference>
<dbReference type="Gene3D" id="3.10.430.100">
    <property type="entry name" value="Ribosomal protein L9, C-terminal domain"/>
    <property type="match status" value="1"/>
</dbReference>
<evidence type="ECO:0000256" key="7">
    <source>
        <dbReference type="HAMAP-Rule" id="MF_00503"/>
    </source>
</evidence>
<dbReference type="InterPro" id="IPR020070">
    <property type="entry name" value="Ribosomal_bL9_N"/>
</dbReference>
<protein>
    <recommendedName>
        <fullName evidence="6 7">Large ribosomal subunit protein bL9</fullName>
    </recommendedName>
</protein>